<dbReference type="EMBL" id="MLJW01004076">
    <property type="protein sequence ID" value="OIQ70697.1"/>
    <property type="molecule type" value="Genomic_DNA"/>
</dbReference>
<evidence type="ECO:0000313" key="2">
    <source>
        <dbReference type="EMBL" id="OIQ70697.1"/>
    </source>
</evidence>
<gene>
    <name evidence="2" type="ORF">GALL_476880</name>
</gene>
<accession>A0A1J5PGE4</accession>
<feature type="region of interest" description="Disordered" evidence="1">
    <location>
        <begin position="33"/>
        <end position="65"/>
    </location>
</feature>
<protein>
    <submittedName>
        <fullName evidence="2">Uncharacterized protein</fullName>
    </submittedName>
</protein>
<dbReference type="AlphaFoldDB" id="A0A1J5PGE4"/>
<name>A0A1J5PGE4_9ZZZZ</name>
<evidence type="ECO:0000256" key="1">
    <source>
        <dbReference type="SAM" id="MobiDB-lite"/>
    </source>
</evidence>
<reference evidence="2" key="1">
    <citation type="submission" date="2016-10" db="EMBL/GenBank/DDBJ databases">
        <title>Sequence of Gallionella enrichment culture.</title>
        <authorList>
            <person name="Poehlein A."/>
            <person name="Muehling M."/>
            <person name="Daniel R."/>
        </authorList>
    </citation>
    <scope>NUCLEOTIDE SEQUENCE</scope>
</reference>
<proteinExistence type="predicted"/>
<organism evidence="2">
    <name type="scientific">mine drainage metagenome</name>
    <dbReference type="NCBI Taxonomy" id="410659"/>
    <lineage>
        <taxon>unclassified sequences</taxon>
        <taxon>metagenomes</taxon>
        <taxon>ecological metagenomes</taxon>
    </lineage>
</organism>
<sequence length="110" mass="11805">MPTSTRMVAPFISMKETATSRVGSIRVSPVSTTKVRKADSSARPIANGARSLRREAPLGSASDGSNWAAEVSTLVIPAKGEMKANNPQQCGLMHSYHNVAKLRQFHGIQN</sequence>
<comment type="caution">
    <text evidence="2">The sequence shown here is derived from an EMBL/GenBank/DDBJ whole genome shotgun (WGS) entry which is preliminary data.</text>
</comment>